<name>A0AAN4Q3S0_PSESF</name>
<organism evidence="1 2">
    <name type="scientific">Pseudomonas syringae pv. actinidiae</name>
    <dbReference type="NCBI Taxonomy" id="103796"/>
    <lineage>
        <taxon>Bacteria</taxon>
        <taxon>Pseudomonadati</taxon>
        <taxon>Pseudomonadota</taxon>
        <taxon>Gammaproteobacteria</taxon>
        <taxon>Pseudomonadales</taxon>
        <taxon>Pseudomonadaceae</taxon>
        <taxon>Pseudomonas</taxon>
        <taxon>Pseudomonas syringae</taxon>
    </lineage>
</organism>
<proteinExistence type="predicted"/>
<dbReference type="EMBL" id="BGKA01000037">
    <property type="protein sequence ID" value="GBH15245.1"/>
    <property type="molecule type" value="Genomic_DNA"/>
</dbReference>
<comment type="caution">
    <text evidence="1">The sequence shown here is derived from an EMBL/GenBank/DDBJ whole genome shotgun (WGS) entry which is preliminary data.</text>
</comment>
<evidence type="ECO:0000313" key="2">
    <source>
        <dbReference type="Proteomes" id="UP000248291"/>
    </source>
</evidence>
<evidence type="ECO:0000313" key="1">
    <source>
        <dbReference type="EMBL" id="GBH15245.1"/>
    </source>
</evidence>
<reference evidence="1 2" key="1">
    <citation type="submission" date="2018-04" db="EMBL/GenBank/DDBJ databases">
        <title>Draft genome sequence of Pseudomonas syringae pv. actinidiae biovar 3 strains isolated from kiwifruit in Kagawa prefecture.</title>
        <authorList>
            <person name="Tabuchi M."/>
            <person name="Saito M."/>
            <person name="Fujiwara S."/>
            <person name="Sasa N."/>
            <person name="Akimitsu K."/>
            <person name="Gomi K."/>
            <person name="Konishi-Sugita S."/>
            <person name="Hamano K."/>
            <person name="Kataoka I."/>
        </authorList>
    </citation>
    <scope>NUCLEOTIDE SEQUENCE [LARGE SCALE GENOMIC DNA]</scope>
    <source>
        <strain evidence="1 2">MAFF212211</strain>
    </source>
</reference>
<evidence type="ECO:0008006" key="3">
    <source>
        <dbReference type="Google" id="ProtNLM"/>
    </source>
</evidence>
<gene>
    <name evidence="1" type="ORF">KPSA3_01168</name>
</gene>
<dbReference type="AlphaFoldDB" id="A0AAN4Q3S0"/>
<protein>
    <recommendedName>
        <fullName evidence="3">IS4 family transposase</fullName>
    </recommendedName>
</protein>
<accession>A0AAN4Q3S0</accession>
<dbReference type="Proteomes" id="UP000248291">
    <property type="component" value="Unassembled WGS sequence"/>
</dbReference>
<sequence length="67" mass="7431">MKNADIASHLVVMAGAVSPSHTPRRLEELRGSIGVLFITKRPRPARPRAVKMSKTRYPVNRKAAPLK</sequence>